<organism evidence="2">
    <name type="scientific">bioreactor metagenome</name>
    <dbReference type="NCBI Taxonomy" id="1076179"/>
    <lineage>
        <taxon>unclassified sequences</taxon>
        <taxon>metagenomes</taxon>
        <taxon>ecological metagenomes</taxon>
    </lineage>
</organism>
<name>A0A645FG30_9ZZZZ</name>
<comment type="caution">
    <text evidence="2">The sequence shown here is derived from an EMBL/GenBank/DDBJ whole genome shotgun (WGS) entry which is preliminary data.</text>
</comment>
<gene>
    <name evidence="2" type="ORF">SDC9_160608</name>
</gene>
<accession>A0A645FG30</accession>
<sequence length="211" mass="22677">MEAEGGMVEQYERAGGHAVDIRPGPIQKGEGFVQARRIGAGRAENHHQQIGNAFGRSVFDHLERFIDPGAFVHPIEHPLRTALHAPADPAAAGAGGFVQQRRRIFSDRPGHHLKPAVEAQRQNGVAEDVEVDRIDILVDDIEMATAEADPPLQHLLRHRRRRAAAVTAEGTVVGAEAAAAPFASAAAVDGHDRDRVEVPVGGKPGKIGRRQ</sequence>
<evidence type="ECO:0000313" key="2">
    <source>
        <dbReference type="EMBL" id="MPN13287.1"/>
    </source>
</evidence>
<reference evidence="2" key="1">
    <citation type="submission" date="2019-08" db="EMBL/GenBank/DDBJ databases">
        <authorList>
            <person name="Kucharzyk K."/>
            <person name="Murdoch R.W."/>
            <person name="Higgins S."/>
            <person name="Loffler F."/>
        </authorList>
    </citation>
    <scope>NUCLEOTIDE SEQUENCE</scope>
</reference>
<feature type="region of interest" description="Disordered" evidence="1">
    <location>
        <begin position="188"/>
        <end position="211"/>
    </location>
</feature>
<proteinExistence type="predicted"/>
<evidence type="ECO:0000256" key="1">
    <source>
        <dbReference type="SAM" id="MobiDB-lite"/>
    </source>
</evidence>
<dbReference type="EMBL" id="VSSQ01059781">
    <property type="protein sequence ID" value="MPN13287.1"/>
    <property type="molecule type" value="Genomic_DNA"/>
</dbReference>
<protein>
    <submittedName>
        <fullName evidence="2">Uncharacterized protein</fullName>
    </submittedName>
</protein>
<dbReference type="AlphaFoldDB" id="A0A645FG30"/>